<gene>
    <name evidence="1" type="ORF">DTO96_102210</name>
</gene>
<dbReference type="Pfam" id="PF04134">
    <property type="entry name" value="DCC1-like"/>
    <property type="match status" value="1"/>
</dbReference>
<proteinExistence type="predicted"/>
<sequence length="166" mass="19294">MVGVDYFFPLTIFYDAHCTYCVAEKTFLLSKDQQVRLLFVDCASADFSPEMHGLNGLTQKDLLAAIYARSADGQVFSGLAVFRWAYRAVGYGRVWAWTQWPLIKPCMDGVYRLFARYRHLLPQAPALWVVRWLKRRDVEQVAEAALLRSRMCRDGQCEWRATDREK</sequence>
<dbReference type="InterPro" id="IPR044691">
    <property type="entry name" value="DCC1_Trx"/>
</dbReference>
<dbReference type="EMBL" id="CP031124">
    <property type="protein sequence ID" value="AXF86456.1"/>
    <property type="molecule type" value="Genomic_DNA"/>
</dbReference>
<reference evidence="2" key="1">
    <citation type="submission" date="2018-07" db="EMBL/GenBank/DDBJ databases">
        <authorList>
            <person name="Kim H."/>
        </authorList>
    </citation>
    <scope>NUCLEOTIDE SEQUENCE [LARGE SCALE GENOMIC DNA]</scope>
    <source>
        <strain evidence="2">F02</strain>
    </source>
</reference>
<dbReference type="PANTHER" id="PTHR34290">
    <property type="entry name" value="SI:CH73-390P7.2"/>
    <property type="match status" value="1"/>
</dbReference>
<evidence type="ECO:0000313" key="2">
    <source>
        <dbReference type="Proteomes" id="UP000252182"/>
    </source>
</evidence>
<dbReference type="GO" id="GO:0015035">
    <property type="term" value="F:protein-disulfide reductase activity"/>
    <property type="evidence" value="ECO:0007669"/>
    <property type="project" value="InterPro"/>
</dbReference>
<dbReference type="InterPro" id="IPR007263">
    <property type="entry name" value="DCC1-like"/>
</dbReference>
<organism evidence="1 2">
    <name type="scientific">Ephemeroptericola cinctiostellae</name>
    <dbReference type="NCBI Taxonomy" id="2268024"/>
    <lineage>
        <taxon>Bacteria</taxon>
        <taxon>Pseudomonadati</taxon>
        <taxon>Pseudomonadota</taxon>
        <taxon>Betaproteobacteria</taxon>
        <taxon>Burkholderiales</taxon>
        <taxon>Burkholderiaceae</taxon>
        <taxon>Ephemeroptericola</taxon>
    </lineage>
</organism>
<accession>A0A345DDL8</accession>
<evidence type="ECO:0008006" key="3">
    <source>
        <dbReference type="Google" id="ProtNLM"/>
    </source>
</evidence>
<dbReference type="OrthoDB" id="5294764at2"/>
<dbReference type="PANTHER" id="PTHR34290:SF2">
    <property type="entry name" value="OS04G0668800 PROTEIN"/>
    <property type="match status" value="1"/>
</dbReference>
<keyword evidence="2" id="KW-1185">Reference proteome</keyword>
<evidence type="ECO:0000313" key="1">
    <source>
        <dbReference type="EMBL" id="AXF86456.1"/>
    </source>
</evidence>
<dbReference type="RefSeq" id="WP_157964426.1">
    <property type="nucleotide sequence ID" value="NZ_CP031124.1"/>
</dbReference>
<dbReference type="Proteomes" id="UP000252182">
    <property type="component" value="Chromosome"/>
</dbReference>
<dbReference type="AlphaFoldDB" id="A0A345DDL8"/>
<protein>
    <recommendedName>
        <fullName evidence="3">Thiol-disulfide oxidoreductase DCC</fullName>
    </recommendedName>
</protein>
<name>A0A345DDL8_9BURK</name>
<dbReference type="KEGG" id="hyf:DTO96_102210"/>